<gene>
    <name evidence="1" type="ORF">A4A49_39989</name>
</gene>
<evidence type="ECO:0000313" key="2">
    <source>
        <dbReference type="Proteomes" id="UP000187609"/>
    </source>
</evidence>
<protein>
    <submittedName>
        <fullName evidence="1">Uncharacterized protein</fullName>
    </submittedName>
</protein>
<keyword evidence="2" id="KW-1185">Reference proteome</keyword>
<dbReference type="Proteomes" id="UP000187609">
    <property type="component" value="Unassembled WGS sequence"/>
</dbReference>
<reference evidence="1" key="1">
    <citation type="submission" date="2016-11" db="EMBL/GenBank/DDBJ databases">
        <title>The genome of Nicotiana attenuata.</title>
        <authorList>
            <person name="Xu S."/>
            <person name="Brockmoeller T."/>
            <person name="Gaquerel E."/>
            <person name="Navarro A."/>
            <person name="Kuhl H."/>
            <person name="Gase K."/>
            <person name="Ling Z."/>
            <person name="Zhou W."/>
            <person name="Kreitzer C."/>
            <person name="Stanke M."/>
            <person name="Tang H."/>
            <person name="Lyons E."/>
            <person name="Pandey P."/>
            <person name="Pandey S.P."/>
            <person name="Timmermann B."/>
            <person name="Baldwin I.T."/>
        </authorList>
    </citation>
    <scope>NUCLEOTIDE SEQUENCE [LARGE SCALE GENOMIC DNA]</scope>
    <source>
        <strain evidence="1">UT</strain>
    </source>
</reference>
<dbReference type="AlphaFoldDB" id="A0A1J6K8T9"/>
<sequence length="83" mass="9612">MQAKIDNKEKKVAKAKEELNTDDKMMLEKNIEAKLILYNVLSLGEIYRISTCNTANEIQKRLLAMHEETHSDMALMVWIKTDS</sequence>
<evidence type="ECO:0000313" key="1">
    <source>
        <dbReference type="EMBL" id="OIT26445.1"/>
    </source>
</evidence>
<proteinExistence type="predicted"/>
<name>A0A1J6K8T9_NICAT</name>
<comment type="caution">
    <text evidence="1">The sequence shown here is derived from an EMBL/GenBank/DDBJ whole genome shotgun (WGS) entry which is preliminary data.</text>
</comment>
<dbReference type="EMBL" id="MJEQ01002820">
    <property type="protein sequence ID" value="OIT26445.1"/>
    <property type="molecule type" value="Genomic_DNA"/>
</dbReference>
<dbReference type="Gramene" id="OIT26445">
    <property type="protein sequence ID" value="OIT26445"/>
    <property type="gene ID" value="A4A49_39989"/>
</dbReference>
<organism evidence="1 2">
    <name type="scientific">Nicotiana attenuata</name>
    <name type="common">Coyote tobacco</name>
    <dbReference type="NCBI Taxonomy" id="49451"/>
    <lineage>
        <taxon>Eukaryota</taxon>
        <taxon>Viridiplantae</taxon>
        <taxon>Streptophyta</taxon>
        <taxon>Embryophyta</taxon>
        <taxon>Tracheophyta</taxon>
        <taxon>Spermatophyta</taxon>
        <taxon>Magnoliopsida</taxon>
        <taxon>eudicotyledons</taxon>
        <taxon>Gunneridae</taxon>
        <taxon>Pentapetalae</taxon>
        <taxon>asterids</taxon>
        <taxon>lamiids</taxon>
        <taxon>Solanales</taxon>
        <taxon>Solanaceae</taxon>
        <taxon>Nicotianoideae</taxon>
        <taxon>Nicotianeae</taxon>
        <taxon>Nicotiana</taxon>
    </lineage>
</organism>
<accession>A0A1J6K8T9</accession>